<dbReference type="InterPro" id="IPR011335">
    <property type="entry name" value="Restrct_endonuc-II-like"/>
</dbReference>
<dbReference type="PANTHER" id="PTHR38590:SF1">
    <property type="entry name" value="BLL0828 PROTEIN"/>
    <property type="match status" value="1"/>
</dbReference>
<dbReference type="InterPro" id="IPR007569">
    <property type="entry name" value="DUF559"/>
</dbReference>
<reference evidence="2 3" key="1">
    <citation type="submission" date="2020-08" db="EMBL/GenBank/DDBJ databases">
        <title>Genomic Encyclopedia of Type Strains, Phase IV (KMG-IV): sequencing the most valuable type-strain genomes for metagenomic binning, comparative biology and taxonomic classification.</title>
        <authorList>
            <person name="Goeker M."/>
        </authorList>
    </citation>
    <scope>NUCLEOTIDE SEQUENCE [LARGE SCALE GENOMIC DNA]</scope>
    <source>
        <strain evidence="2 3">DSM 14552</strain>
    </source>
</reference>
<keyword evidence="2" id="KW-0540">Nuclease</keyword>
<dbReference type="CDD" id="cd01038">
    <property type="entry name" value="Endonuclease_DUF559"/>
    <property type="match status" value="1"/>
</dbReference>
<dbReference type="EMBL" id="JACICY010000001">
    <property type="protein sequence ID" value="MBB3859047.1"/>
    <property type="molecule type" value="Genomic_DNA"/>
</dbReference>
<accession>A0A7W5ZT96</accession>
<organism evidence="2 3">
    <name type="scientific">Novosphingobium hassiacum</name>
    <dbReference type="NCBI Taxonomy" id="173676"/>
    <lineage>
        <taxon>Bacteria</taxon>
        <taxon>Pseudomonadati</taxon>
        <taxon>Pseudomonadota</taxon>
        <taxon>Alphaproteobacteria</taxon>
        <taxon>Sphingomonadales</taxon>
        <taxon>Sphingomonadaceae</taxon>
        <taxon>Novosphingobium</taxon>
    </lineage>
</organism>
<evidence type="ECO:0000313" key="3">
    <source>
        <dbReference type="Proteomes" id="UP000562395"/>
    </source>
</evidence>
<feature type="domain" description="DUF559" evidence="1">
    <location>
        <begin position="2"/>
        <end position="94"/>
    </location>
</feature>
<sequence>MSEPETRMWLQLRAERFESVKFRRQKVIGRYVADFAANEPKLVVEIDGDTHDVDDPDDAIRTRFLEAEGYRVVRYTNVDVMQNLEGVLINLTSVIADLRPPLPTLSPEGERAK</sequence>
<dbReference type="GO" id="GO:0004519">
    <property type="term" value="F:endonuclease activity"/>
    <property type="evidence" value="ECO:0007669"/>
    <property type="project" value="UniProtKB-KW"/>
</dbReference>
<evidence type="ECO:0000259" key="1">
    <source>
        <dbReference type="Pfam" id="PF04480"/>
    </source>
</evidence>
<dbReference type="SUPFAM" id="SSF52980">
    <property type="entry name" value="Restriction endonuclease-like"/>
    <property type="match status" value="1"/>
</dbReference>
<name>A0A7W5ZT96_9SPHN</name>
<dbReference type="AlphaFoldDB" id="A0A7W5ZT96"/>
<proteinExistence type="predicted"/>
<dbReference type="Gene3D" id="3.40.960.10">
    <property type="entry name" value="VSR Endonuclease"/>
    <property type="match status" value="1"/>
</dbReference>
<comment type="caution">
    <text evidence="2">The sequence shown here is derived from an EMBL/GenBank/DDBJ whole genome shotgun (WGS) entry which is preliminary data.</text>
</comment>
<dbReference type="Proteomes" id="UP000562395">
    <property type="component" value="Unassembled WGS sequence"/>
</dbReference>
<keyword evidence="2" id="KW-0378">Hydrolase</keyword>
<keyword evidence="3" id="KW-1185">Reference proteome</keyword>
<protein>
    <submittedName>
        <fullName evidence="2">Very-short-patch-repair endonuclease</fullName>
    </submittedName>
</protein>
<evidence type="ECO:0000313" key="2">
    <source>
        <dbReference type="EMBL" id="MBB3859047.1"/>
    </source>
</evidence>
<dbReference type="Pfam" id="PF04480">
    <property type="entry name" value="DUF559"/>
    <property type="match status" value="1"/>
</dbReference>
<gene>
    <name evidence="2" type="ORF">GGQ88_000287</name>
</gene>
<dbReference type="PANTHER" id="PTHR38590">
    <property type="entry name" value="BLL0828 PROTEIN"/>
    <property type="match status" value="1"/>
</dbReference>
<keyword evidence="2" id="KW-0255">Endonuclease</keyword>
<dbReference type="InterPro" id="IPR047216">
    <property type="entry name" value="Endonuclease_DUF559_bact"/>
</dbReference>